<feature type="transmembrane region" description="Helical" evidence="1">
    <location>
        <begin position="39"/>
        <end position="63"/>
    </location>
</feature>
<feature type="transmembrane region" description="Helical" evidence="1">
    <location>
        <begin position="69"/>
        <end position="89"/>
    </location>
</feature>
<accession>A0A0A8JB23</accession>
<keyword evidence="1" id="KW-0812">Transmembrane</keyword>
<keyword evidence="1" id="KW-0472">Membrane</keyword>
<protein>
    <submittedName>
        <fullName evidence="2">Uncharacterized protein</fullName>
    </submittedName>
</protein>
<dbReference type="RefSeq" id="YP_009212862.1">
    <property type="nucleotide sequence ID" value="NC_028950.1"/>
</dbReference>
<dbReference type="GeneID" id="26639454"/>
<keyword evidence="3" id="KW-1185">Reference proteome</keyword>
<dbReference type="OrthoDB" id="35317at10239"/>
<keyword evidence="1" id="KW-1133">Transmembrane helix</keyword>
<proteinExistence type="predicted"/>
<evidence type="ECO:0000313" key="2">
    <source>
        <dbReference type="EMBL" id="BAQ02541.1"/>
    </source>
</evidence>
<organism evidence="2 3">
    <name type="scientific">Ralstonia phage RSL2</name>
    <dbReference type="NCBI Taxonomy" id="1585840"/>
    <lineage>
        <taxon>Viruses</taxon>
        <taxon>Duplodnaviria</taxon>
        <taxon>Heunggongvirae</taxon>
        <taxon>Uroviricota</taxon>
        <taxon>Caudoviricetes</taxon>
        <taxon>Chimalliviridae</taxon>
        <taxon>Chiangmaivirus</taxon>
        <taxon>Chiangmaivirus RSL2</taxon>
    </lineage>
</organism>
<reference evidence="2 3" key="1">
    <citation type="submission" date="2014-12" db="EMBL/GenBank/DDBJ databases">
        <title>Genome analysis of a novel jumbo phage RSL2 infecting the phytopathogen Ralstonia solanacearum.</title>
        <authorList>
            <person name="Kawasaki T."/>
            <person name="Fujie M."/>
            <person name="Chatchawankanphanich O."/>
            <person name="Ogata H."/>
            <person name="Yamada T."/>
        </authorList>
    </citation>
    <scope>NUCLEOTIDE SEQUENCE [LARGE SCALE GENOMIC DNA]</scope>
    <source>
        <strain evidence="2 3">RSL2</strain>
    </source>
</reference>
<dbReference type="EMBL" id="AP014693">
    <property type="protein sequence ID" value="BAQ02541.1"/>
    <property type="molecule type" value="Genomic_DNA"/>
</dbReference>
<feature type="transmembrane region" description="Helical" evidence="1">
    <location>
        <begin position="6"/>
        <end position="27"/>
    </location>
</feature>
<evidence type="ECO:0000313" key="3">
    <source>
        <dbReference type="Proteomes" id="UP000203794"/>
    </source>
</evidence>
<dbReference type="KEGG" id="vg:26639454"/>
<dbReference type="Proteomes" id="UP000203794">
    <property type="component" value="Segment"/>
</dbReference>
<sequence length="161" mass="18833">MYTAVGVLFWLLFAFTMFMMVNQLMYQEDSLLFSWSQQAIGYWVFAIMVTMWLFIISGAFFMYHMYRDAGAWLCVALMWAVFFLSYNHVISMDVRNKHVAGEFPAGSEEVLKNISDVSREGWLDDTHVTVVINNDKYKDAKSEDRLNGFRHHDYPDSYPTA</sequence>
<name>A0A0A8JB23_9CAUD</name>
<evidence type="ECO:0000256" key="1">
    <source>
        <dbReference type="SAM" id="Phobius"/>
    </source>
</evidence>